<feature type="domain" description="Inner centromere protein ARK-binding" evidence="9">
    <location>
        <begin position="225"/>
        <end position="266"/>
    </location>
</feature>
<evidence type="ECO:0000256" key="5">
    <source>
        <dbReference type="ARBA" id="ARBA00023212"/>
    </source>
</evidence>
<feature type="non-terminal residue" evidence="10">
    <location>
        <position position="290"/>
    </location>
</feature>
<feature type="coiled-coil region" evidence="7">
    <location>
        <begin position="38"/>
        <end position="83"/>
    </location>
</feature>
<dbReference type="GO" id="GO:0005819">
    <property type="term" value="C:spindle"/>
    <property type="evidence" value="ECO:0007669"/>
    <property type="project" value="UniProtKB-SubCell"/>
</dbReference>
<protein>
    <recommendedName>
        <fullName evidence="9">Inner centromere protein ARK-binding domain-containing protein</fullName>
    </recommendedName>
</protein>
<feature type="non-terminal residue" evidence="10">
    <location>
        <position position="1"/>
    </location>
</feature>
<evidence type="ECO:0000259" key="9">
    <source>
        <dbReference type="Pfam" id="PF03941"/>
    </source>
</evidence>
<keyword evidence="6" id="KW-0539">Nucleus</keyword>
<evidence type="ECO:0000256" key="8">
    <source>
        <dbReference type="SAM" id="MobiDB-lite"/>
    </source>
</evidence>
<keyword evidence="4" id="KW-0963">Cytoplasm</keyword>
<keyword evidence="7" id="KW-0175">Coiled coil</keyword>
<proteinExistence type="inferred from homology"/>
<accession>A0A146KFR7</accession>
<evidence type="ECO:0000256" key="1">
    <source>
        <dbReference type="ARBA" id="ARBA00004123"/>
    </source>
</evidence>
<evidence type="ECO:0000256" key="4">
    <source>
        <dbReference type="ARBA" id="ARBA00022490"/>
    </source>
</evidence>
<evidence type="ECO:0000256" key="7">
    <source>
        <dbReference type="SAM" id="Coils"/>
    </source>
</evidence>
<keyword evidence="5" id="KW-0206">Cytoskeleton</keyword>
<dbReference type="AlphaFoldDB" id="A0A146KFR7"/>
<dbReference type="InterPro" id="IPR005635">
    <property type="entry name" value="Inner_centromere_prot_ARK-bd"/>
</dbReference>
<name>A0A146KFR7_9EUKA</name>
<comment type="similarity">
    <text evidence="3">Belongs to the INCENP family.</text>
</comment>
<dbReference type="GO" id="GO:0005634">
    <property type="term" value="C:nucleus"/>
    <property type="evidence" value="ECO:0007669"/>
    <property type="project" value="UniProtKB-SubCell"/>
</dbReference>
<evidence type="ECO:0000313" key="10">
    <source>
        <dbReference type="EMBL" id="JAP94129.1"/>
    </source>
</evidence>
<evidence type="ECO:0000256" key="6">
    <source>
        <dbReference type="ARBA" id="ARBA00023242"/>
    </source>
</evidence>
<evidence type="ECO:0000256" key="2">
    <source>
        <dbReference type="ARBA" id="ARBA00004186"/>
    </source>
</evidence>
<feature type="region of interest" description="Disordered" evidence="8">
    <location>
        <begin position="126"/>
        <end position="146"/>
    </location>
</feature>
<reference evidence="10" key="1">
    <citation type="submission" date="2015-07" db="EMBL/GenBank/DDBJ databases">
        <title>Adaptation to a free-living lifestyle via gene acquisitions in the diplomonad Trepomonas sp. PC1.</title>
        <authorList>
            <person name="Xu F."/>
            <person name="Jerlstrom-Hultqvist J."/>
            <person name="Kolisko M."/>
            <person name="Simpson A.G.B."/>
            <person name="Roger A.J."/>
            <person name="Svard S.G."/>
            <person name="Andersson J.O."/>
        </authorList>
    </citation>
    <scope>NUCLEOTIDE SEQUENCE</scope>
    <source>
        <strain evidence="10">PC1</strain>
    </source>
</reference>
<sequence length="290" mass="34274">MDLNIKMRQQQNDQIEIDLQQKSLQLKNEIGMLNQTYKQKIQAEIEKIRHQRIDYERQFAVEKAAKQEEIIQLQNQLESLRGEVELKQFVAEDPNDVSRQYVQQIQISDQISEIEVSDRTLTMKKSIQNRSTNQRDSLENQRNSMNQAHRLSEQPKFNQIGQFGNQRLSGQANQRFSMQEGQNPQMNQQIQSQNLQNEQNIFAQLNQQKNAYKIPREFRQGIERDKVPVADWAEGAMLDQYFAQQANIKPDQLFKQHEKVSVNELFGMKNHPYDNRARCTQVWTKDRVNP</sequence>
<dbReference type="Pfam" id="PF03941">
    <property type="entry name" value="INCENP_ARK-bind"/>
    <property type="match status" value="1"/>
</dbReference>
<dbReference type="EMBL" id="GDID01002477">
    <property type="protein sequence ID" value="JAP94129.1"/>
    <property type="molecule type" value="Transcribed_RNA"/>
</dbReference>
<evidence type="ECO:0000256" key="3">
    <source>
        <dbReference type="ARBA" id="ARBA00010042"/>
    </source>
</evidence>
<organism evidence="10">
    <name type="scientific">Trepomonas sp. PC1</name>
    <dbReference type="NCBI Taxonomy" id="1076344"/>
    <lineage>
        <taxon>Eukaryota</taxon>
        <taxon>Metamonada</taxon>
        <taxon>Diplomonadida</taxon>
        <taxon>Hexamitidae</taxon>
        <taxon>Hexamitinae</taxon>
        <taxon>Trepomonas</taxon>
    </lineage>
</organism>
<comment type="subcellular location">
    <subcellularLocation>
        <location evidence="2">Cytoplasm</location>
        <location evidence="2">Cytoskeleton</location>
        <location evidence="2">Spindle</location>
    </subcellularLocation>
    <subcellularLocation>
        <location evidence="1">Nucleus</location>
    </subcellularLocation>
</comment>
<gene>
    <name evidence="10" type="ORF">TPC1_13332</name>
</gene>